<evidence type="ECO:0000313" key="2">
    <source>
        <dbReference type="EMBL" id="MFC0408130.1"/>
    </source>
</evidence>
<dbReference type="SUPFAM" id="SSF55729">
    <property type="entry name" value="Acyl-CoA N-acyltransferases (Nat)"/>
    <property type="match status" value="1"/>
</dbReference>
<sequence>MSHALPTTRTFEGEALLPWIDAVARLRMEVFRTWPYLYEGSLAHEESSLLAYAAKPRSAVTLFFDGGVPVGAATSQPMEDSFASVRDAFTAGGEDPQLYCYFGESVLLPRYRGQGVGLSFFRAREAHALRHGLRHCAFVSVEREADDPRRPADYQPLDGYWTRRGYTERPDIVARMSWREVGQEKESQHTLRAWVKRLP</sequence>
<dbReference type="Pfam" id="PF00583">
    <property type="entry name" value="Acetyltransf_1"/>
    <property type="match status" value="1"/>
</dbReference>
<dbReference type="InterPro" id="IPR000182">
    <property type="entry name" value="GNAT_dom"/>
</dbReference>
<evidence type="ECO:0000313" key="3">
    <source>
        <dbReference type="Proteomes" id="UP001589865"/>
    </source>
</evidence>
<protein>
    <submittedName>
        <fullName evidence="2">GNAT family N-acetyltransferase</fullName>
        <ecNumber evidence="2">2.3.1.-</ecNumber>
    </submittedName>
</protein>
<keyword evidence="2" id="KW-0012">Acyltransferase</keyword>
<name>A0ABV6JS14_9PROT</name>
<dbReference type="EMBL" id="JBHLUN010000005">
    <property type="protein sequence ID" value="MFC0408130.1"/>
    <property type="molecule type" value="Genomic_DNA"/>
</dbReference>
<proteinExistence type="predicted"/>
<dbReference type="EC" id="2.3.1.-" evidence="2"/>
<evidence type="ECO:0000259" key="1">
    <source>
        <dbReference type="Pfam" id="PF00583"/>
    </source>
</evidence>
<dbReference type="RefSeq" id="WP_377043873.1">
    <property type="nucleotide sequence ID" value="NZ_JBHLUN010000005.1"/>
</dbReference>
<keyword evidence="3" id="KW-1185">Reference proteome</keyword>
<dbReference type="CDD" id="cd04301">
    <property type="entry name" value="NAT_SF"/>
    <property type="match status" value="1"/>
</dbReference>
<dbReference type="Proteomes" id="UP001589865">
    <property type="component" value="Unassembled WGS sequence"/>
</dbReference>
<accession>A0ABV6JS14</accession>
<comment type="caution">
    <text evidence="2">The sequence shown here is derived from an EMBL/GenBank/DDBJ whole genome shotgun (WGS) entry which is preliminary data.</text>
</comment>
<feature type="domain" description="N-acetyltransferase" evidence="1">
    <location>
        <begin position="39"/>
        <end position="142"/>
    </location>
</feature>
<organism evidence="2 3">
    <name type="scientific">Roseomonas elaeocarpi</name>
    <dbReference type="NCBI Taxonomy" id="907779"/>
    <lineage>
        <taxon>Bacteria</taxon>
        <taxon>Pseudomonadati</taxon>
        <taxon>Pseudomonadota</taxon>
        <taxon>Alphaproteobacteria</taxon>
        <taxon>Acetobacterales</taxon>
        <taxon>Roseomonadaceae</taxon>
        <taxon>Roseomonas</taxon>
    </lineage>
</organism>
<dbReference type="Gene3D" id="3.40.630.30">
    <property type="match status" value="1"/>
</dbReference>
<dbReference type="InterPro" id="IPR016181">
    <property type="entry name" value="Acyl_CoA_acyltransferase"/>
</dbReference>
<keyword evidence="2" id="KW-0808">Transferase</keyword>
<dbReference type="GO" id="GO:0016746">
    <property type="term" value="F:acyltransferase activity"/>
    <property type="evidence" value="ECO:0007669"/>
    <property type="project" value="UniProtKB-KW"/>
</dbReference>
<gene>
    <name evidence="2" type="ORF">ACFFGY_07700</name>
</gene>
<reference evidence="2 3" key="1">
    <citation type="submission" date="2024-09" db="EMBL/GenBank/DDBJ databases">
        <authorList>
            <person name="Sun Q."/>
            <person name="Mori K."/>
        </authorList>
    </citation>
    <scope>NUCLEOTIDE SEQUENCE [LARGE SCALE GENOMIC DNA]</scope>
    <source>
        <strain evidence="2 3">TBRC 5777</strain>
    </source>
</reference>